<sequence>MKRDTQSGLILLVEDNRSLSEVVGEYFENKGYGVDYAGDGVDGYRLATANSYDVIVLDLNLPRMDGLQVCRKLREEAKIATPVLMLTARDAVSDKVLGLEAGADDYLIKPFAIQELEARIRALIRRERRQVSTEVYQVADLVLDTGSLRATRAGKDLALSPIALRLLGILMRESPRVVSRRDIEREIWGDELPESDTLRSHLYNLRKVIDRGFDKQLLHTVQTAGYRIVDLDEQPKA</sequence>
<evidence type="ECO:0000256" key="6">
    <source>
        <dbReference type="PROSITE-ProRule" id="PRU00169"/>
    </source>
</evidence>
<reference evidence="10" key="2">
    <citation type="submission" date="2020-09" db="EMBL/GenBank/DDBJ databases">
        <authorList>
            <person name="Sun Q."/>
            <person name="Zhou Y."/>
        </authorList>
    </citation>
    <scope>NUCLEOTIDE SEQUENCE</scope>
    <source>
        <strain evidence="10">CGMCC 1.12726</strain>
    </source>
</reference>
<dbReference type="GO" id="GO:0000976">
    <property type="term" value="F:transcription cis-regulatory region binding"/>
    <property type="evidence" value="ECO:0007669"/>
    <property type="project" value="TreeGrafter"/>
</dbReference>
<keyword evidence="3" id="KW-0805">Transcription regulation</keyword>
<dbReference type="InterPro" id="IPR016032">
    <property type="entry name" value="Sig_transdc_resp-reg_C-effctor"/>
</dbReference>
<dbReference type="SUPFAM" id="SSF52172">
    <property type="entry name" value="CheY-like"/>
    <property type="match status" value="1"/>
</dbReference>
<dbReference type="SMART" id="SM00862">
    <property type="entry name" value="Trans_reg_C"/>
    <property type="match status" value="1"/>
</dbReference>
<feature type="domain" description="Response regulatory" evidence="8">
    <location>
        <begin position="9"/>
        <end position="124"/>
    </location>
</feature>
<proteinExistence type="predicted"/>
<dbReference type="Gene3D" id="6.10.250.690">
    <property type="match status" value="1"/>
</dbReference>
<dbReference type="Gene3D" id="3.40.50.2300">
    <property type="match status" value="1"/>
</dbReference>
<comment type="caution">
    <text evidence="10">The sequence shown here is derived from an EMBL/GenBank/DDBJ whole genome shotgun (WGS) entry which is preliminary data.</text>
</comment>
<evidence type="ECO:0000256" key="2">
    <source>
        <dbReference type="ARBA" id="ARBA00023012"/>
    </source>
</evidence>
<keyword evidence="2" id="KW-0902">Two-component regulatory system</keyword>
<dbReference type="RefSeq" id="WP_188448550.1">
    <property type="nucleotide sequence ID" value="NZ_BMFO01000002.1"/>
</dbReference>
<feature type="domain" description="OmpR/PhoB-type" evidence="9">
    <location>
        <begin position="133"/>
        <end position="230"/>
    </location>
</feature>
<dbReference type="GO" id="GO:0000156">
    <property type="term" value="F:phosphorelay response regulator activity"/>
    <property type="evidence" value="ECO:0007669"/>
    <property type="project" value="TreeGrafter"/>
</dbReference>
<dbReference type="InterPro" id="IPR011006">
    <property type="entry name" value="CheY-like_superfamily"/>
</dbReference>
<reference evidence="10" key="1">
    <citation type="journal article" date="2014" name="Int. J. Syst. Evol. Microbiol.">
        <title>Complete genome sequence of Corynebacterium casei LMG S-19264T (=DSM 44701T), isolated from a smear-ripened cheese.</title>
        <authorList>
            <consortium name="US DOE Joint Genome Institute (JGI-PGF)"/>
            <person name="Walter F."/>
            <person name="Albersmeier A."/>
            <person name="Kalinowski J."/>
            <person name="Ruckert C."/>
        </authorList>
    </citation>
    <scope>NUCLEOTIDE SEQUENCE</scope>
    <source>
        <strain evidence="10">CGMCC 1.12726</strain>
    </source>
</reference>
<dbReference type="GO" id="GO:0005829">
    <property type="term" value="C:cytosol"/>
    <property type="evidence" value="ECO:0007669"/>
    <property type="project" value="TreeGrafter"/>
</dbReference>
<dbReference type="InterPro" id="IPR036388">
    <property type="entry name" value="WH-like_DNA-bd_sf"/>
</dbReference>
<accession>A0A917FLW5</accession>
<evidence type="ECO:0000256" key="3">
    <source>
        <dbReference type="ARBA" id="ARBA00023015"/>
    </source>
</evidence>
<keyword evidence="4 7" id="KW-0238">DNA-binding</keyword>
<dbReference type="InterPro" id="IPR001867">
    <property type="entry name" value="OmpR/PhoB-type_DNA-bd"/>
</dbReference>
<keyword evidence="11" id="KW-1185">Reference proteome</keyword>
<dbReference type="PANTHER" id="PTHR48111:SF22">
    <property type="entry name" value="REGULATOR OF RPOS"/>
    <property type="match status" value="1"/>
</dbReference>
<evidence type="ECO:0000256" key="1">
    <source>
        <dbReference type="ARBA" id="ARBA00022553"/>
    </source>
</evidence>
<dbReference type="PANTHER" id="PTHR48111">
    <property type="entry name" value="REGULATOR OF RPOS"/>
    <property type="match status" value="1"/>
</dbReference>
<dbReference type="EMBL" id="BMFO01000002">
    <property type="protein sequence ID" value="GGF90581.1"/>
    <property type="molecule type" value="Genomic_DNA"/>
</dbReference>
<dbReference type="PROSITE" id="PS50110">
    <property type="entry name" value="RESPONSE_REGULATORY"/>
    <property type="match status" value="1"/>
</dbReference>
<dbReference type="SUPFAM" id="SSF46894">
    <property type="entry name" value="C-terminal effector domain of the bipartite response regulators"/>
    <property type="match status" value="1"/>
</dbReference>
<name>A0A917FLW5_9GAMM</name>
<dbReference type="InterPro" id="IPR001789">
    <property type="entry name" value="Sig_transdc_resp-reg_receiver"/>
</dbReference>
<dbReference type="Pfam" id="PF00486">
    <property type="entry name" value="Trans_reg_C"/>
    <property type="match status" value="1"/>
</dbReference>
<dbReference type="CDD" id="cd00383">
    <property type="entry name" value="trans_reg_C"/>
    <property type="match status" value="1"/>
</dbReference>
<dbReference type="PROSITE" id="PS51755">
    <property type="entry name" value="OMPR_PHOB"/>
    <property type="match status" value="1"/>
</dbReference>
<evidence type="ECO:0000259" key="8">
    <source>
        <dbReference type="PROSITE" id="PS50110"/>
    </source>
</evidence>
<evidence type="ECO:0000313" key="10">
    <source>
        <dbReference type="EMBL" id="GGF90581.1"/>
    </source>
</evidence>
<keyword evidence="5" id="KW-0804">Transcription</keyword>
<evidence type="ECO:0000259" key="9">
    <source>
        <dbReference type="PROSITE" id="PS51755"/>
    </source>
</evidence>
<evidence type="ECO:0000256" key="5">
    <source>
        <dbReference type="ARBA" id="ARBA00023163"/>
    </source>
</evidence>
<dbReference type="FunFam" id="3.40.50.2300:FF:000001">
    <property type="entry name" value="DNA-binding response regulator PhoB"/>
    <property type="match status" value="1"/>
</dbReference>
<evidence type="ECO:0000256" key="7">
    <source>
        <dbReference type="PROSITE-ProRule" id="PRU01091"/>
    </source>
</evidence>
<dbReference type="SMART" id="SM00448">
    <property type="entry name" value="REC"/>
    <property type="match status" value="1"/>
</dbReference>
<keyword evidence="1 6" id="KW-0597">Phosphoprotein</keyword>
<feature type="modified residue" description="4-aspartylphosphate" evidence="6">
    <location>
        <position position="58"/>
    </location>
</feature>
<gene>
    <name evidence="10" type="primary">colR</name>
    <name evidence="10" type="ORF">GCM10010960_10600</name>
</gene>
<dbReference type="Gene3D" id="1.10.10.10">
    <property type="entry name" value="Winged helix-like DNA-binding domain superfamily/Winged helix DNA-binding domain"/>
    <property type="match status" value="1"/>
</dbReference>
<dbReference type="FunFam" id="1.10.10.10:FF:000058">
    <property type="entry name" value="DNA-binding response OmpR family regulator"/>
    <property type="match status" value="1"/>
</dbReference>
<dbReference type="Pfam" id="PF00072">
    <property type="entry name" value="Response_reg"/>
    <property type="match status" value="1"/>
</dbReference>
<evidence type="ECO:0000256" key="4">
    <source>
        <dbReference type="ARBA" id="ARBA00023125"/>
    </source>
</evidence>
<organism evidence="10 11">
    <name type="scientific">Arenimonas maotaiensis</name>
    <dbReference type="NCBI Taxonomy" id="1446479"/>
    <lineage>
        <taxon>Bacteria</taxon>
        <taxon>Pseudomonadati</taxon>
        <taxon>Pseudomonadota</taxon>
        <taxon>Gammaproteobacteria</taxon>
        <taxon>Lysobacterales</taxon>
        <taxon>Lysobacteraceae</taxon>
        <taxon>Arenimonas</taxon>
    </lineage>
</organism>
<dbReference type="GO" id="GO:0006355">
    <property type="term" value="P:regulation of DNA-templated transcription"/>
    <property type="evidence" value="ECO:0007669"/>
    <property type="project" value="InterPro"/>
</dbReference>
<dbReference type="Proteomes" id="UP000632858">
    <property type="component" value="Unassembled WGS sequence"/>
</dbReference>
<feature type="DNA-binding region" description="OmpR/PhoB-type" evidence="7">
    <location>
        <begin position="133"/>
        <end position="230"/>
    </location>
</feature>
<protein>
    <submittedName>
        <fullName evidence="10">DNA-binding response regulator</fullName>
    </submittedName>
</protein>
<dbReference type="InterPro" id="IPR039420">
    <property type="entry name" value="WalR-like"/>
</dbReference>
<evidence type="ECO:0000313" key="11">
    <source>
        <dbReference type="Proteomes" id="UP000632858"/>
    </source>
</evidence>
<dbReference type="GO" id="GO:0032993">
    <property type="term" value="C:protein-DNA complex"/>
    <property type="evidence" value="ECO:0007669"/>
    <property type="project" value="TreeGrafter"/>
</dbReference>
<dbReference type="AlphaFoldDB" id="A0A917FLW5"/>